<evidence type="ECO:0000313" key="2">
    <source>
        <dbReference type="EMBL" id="MEA5444057.1"/>
    </source>
</evidence>
<dbReference type="EMBL" id="JAYGHY010000094">
    <property type="protein sequence ID" value="MEA5444057.1"/>
    <property type="molecule type" value="Genomic_DNA"/>
</dbReference>
<organism evidence="2 3">
    <name type="scientific">Cyanobium gracile UHCC 0281</name>
    <dbReference type="NCBI Taxonomy" id="3110309"/>
    <lineage>
        <taxon>Bacteria</taxon>
        <taxon>Bacillati</taxon>
        <taxon>Cyanobacteriota</taxon>
        <taxon>Cyanophyceae</taxon>
        <taxon>Synechococcales</taxon>
        <taxon>Prochlorococcaceae</taxon>
        <taxon>Cyanobium</taxon>
    </lineage>
</organism>
<evidence type="ECO:0000256" key="1">
    <source>
        <dbReference type="SAM" id="MobiDB-lite"/>
    </source>
</evidence>
<name>A0ABU5T195_9CYAN</name>
<keyword evidence="3" id="KW-1185">Reference proteome</keyword>
<feature type="region of interest" description="Disordered" evidence="1">
    <location>
        <begin position="1"/>
        <end position="49"/>
    </location>
</feature>
<dbReference type="Proteomes" id="UP001302329">
    <property type="component" value="Unassembled WGS sequence"/>
</dbReference>
<reference evidence="2 3" key="1">
    <citation type="submission" date="2023-12" db="EMBL/GenBank/DDBJ databases">
        <title>Baltic Sea Cyanobacteria.</title>
        <authorList>
            <person name="Delbaje E."/>
            <person name="Fewer D.P."/>
            <person name="Shishido T.K."/>
        </authorList>
    </citation>
    <scope>NUCLEOTIDE SEQUENCE [LARGE SCALE GENOMIC DNA]</scope>
    <source>
        <strain evidence="2 3">UHCC 0281</strain>
    </source>
</reference>
<evidence type="ECO:0000313" key="3">
    <source>
        <dbReference type="Proteomes" id="UP001302329"/>
    </source>
</evidence>
<proteinExistence type="predicted"/>
<accession>A0ABU5T195</accession>
<comment type="caution">
    <text evidence="2">The sequence shown here is derived from an EMBL/GenBank/DDBJ whole genome shotgun (WGS) entry which is preliminary data.</text>
</comment>
<feature type="compositionally biased region" description="Low complexity" evidence="1">
    <location>
        <begin position="1"/>
        <end position="42"/>
    </location>
</feature>
<gene>
    <name evidence="2" type="ORF">VB739_15980</name>
</gene>
<sequence>ASPAPAASQPAPTVAKAAPAPAARPQPAVVAAAPRPASTATPGKPDWRNYGPLQVDWANWQPMGGSMVAPTLNSQGESLYLAVNCSARKLNATSQAGQWKSWDDPQADFEQQLVTDLCKSRGS</sequence>
<feature type="non-terminal residue" evidence="2">
    <location>
        <position position="1"/>
    </location>
</feature>
<protein>
    <submittedName>
        <fullName evidence="2">Peptidoglycan-binding protein</fullName>
    </submittedName>
</protein>